<dbReference type="GO" id="GO:0009401">
    <property type="term" value="P:phosphoenolpyruvate-dependent sugar phosphotransferase system"/>
    <property type="evidence" value="ECO:0007669"/>
    <property type="project" value="UniProtKB-KW"/>
</dbReference>
<dbReference type="Pfam" id="PF02378">
    <property type="entry name" value="PTS_EIIC"/>
    <property type="match status" value="1"/>
</dbReference>
<sequence length="421" mass="44541">MSSATAKAAPDKKRGAGAMAVAQRIGRSLMLPIATLPAAALMVRLGQPDMLGRDSFPAFLNKIAEFMAAGGGALLDNMPLLFAVGIAIGFAKKADGSTGLAAVVGYLVFSKVLATFGDDSLPKIAKVVDGKIVEQAAPADAKVLGGVVMGIVVALLYQRYSRKKLPDWLGFFSGRRLVPILSSFAGLVIGIVFGYIWPVLGAGLHNFGEWLVGSGAVGAGIFGVANRGLIAVGMHHLLNSFPWFQAGDFEGKHGDIARFLQGDPSAGQFMTGFFPIMMFALPAACLAIVHCARPERRKVVGGMMFSLALTAFVTGVTEPIEFTFMFIAPLLYAVHAVLTGVSMALTWALGMKDGFGFSAGAIDYLLNLGIATKPLMLAVVGLCFAALYYVIFRFAITKFNLKTPGRESDEEIAEMQKLEGK</sequence>
<evidence type="ECO:0000256" key="6">
    <source>
        <dbReference type="ARBA" id="ARBA00022692"/>
    </source>
</evidence>
<dbReference type="AlphaFoldDB" id="A0A401W867"/>
<dbReference type="GO" id="GO:0008982">
    <property type="term" value="F:protein-N(PI)-phosphohistidine-sugar phosphotransferase activity"/>
    <property type="evidence" value="ECO:0007669"/>
    <property type="project" value="InterPro"/>
</dbReference>
<evidence type="ECO:0000256" key="4">
    <source>
        <dbReference type="ARBA" id="ARBA00022597"/>
    </source>
</evidence>
<keyword evidence="7 9" id="KW-1133">Transmembrane helix</keyword>
<keyword evidence="4 11" id="KW-0762">Sugar transport</keyword>
<organism evidence="11 12">
    <name type="scientific">Streptomyces paromomycinus</name>
    <name type="common">Streptomyces rimosus subsp. paromomycinus</name>
    <dbReference type="NCBI Taxonomy" id="92743"/>
    <lineage>
        <taxon>Bacteria</taxon>
        <taxon>Bacillati</taxon>
        <taxon>Actinomycetota</taxon>
        <taxon>Actinomycetes</taxon>
        <taxon>Kitasatosporales</taxon>
        <taxon>Streptomycetaceae</taxon>
        <taxon>Streptomyces</taxon>
    </lineage>
</organism>
<evidence type="ECO:0000256" key="8">
    <source>
        <dbReference type="ARBA" id="ARBA00023136"/>
    </source>
</evidence>
<keyword evidence="2" id="KW-0813">Transport</keyword>
<dbReference type="InterPro" id="IPR003352">
    <property type="entry name" value="PTS_EIIC"/>
</dbReference>
<feature type="transmembrane region" description="Helical" evidence="9">
    <location>
        <begin position="354"/>
        <end position="371"/>
    </location>
</feature>
<dbReference type="PANTHER" id="PTHR30009">
    <property type="entry name" value="CYTOCHROME C-TYPE SYNTHESIS PROTEIN AND PTS TRANSMEMBRANE COMPONENT"/>
    <property type="match status" value="1"/>
</dbReference>
<keyword evidence="3" id="KW-1003">Cell membrane</keyword>
<evidence type="ECO:0000313" key="11">
    <source>
        <dbReference type="EMBL" id="GCD45527.1"/>
    </source>
</evidence>
<evidence type="ECO:0000256" key="5">
    <source>
        <dbReference type="ARBA" id="ARBA00022683"/>
    </source>
</evidence>
<name>A0A401W867_STREY</name>
<keyword evidence="8 9" id="KW-0472">Membrane</keyword>
<dbReference type="EMBL" id="BHZD01000001">
    <property type="protein sequence ID" value="GCD45527.1"/>
    <property type="molecule type" value="Genomic_DNA"/>
</dbReference>
<evidence type="ECO:0000256" key="2">
    <source>
        <dbReference type="ARBA" id="ARBA00022448"/>
    </source>
</evidence>
<evidence type="ECO:0000256" key="9">
    <source>
        <dbReference type="SAM" id="Phobius"/>
    </source>
</evidence>
<dbReference type="GO" id="GO:0015764">
    <property type="term" value="P:N-acetylglucosamine transport"/>
    <property type="evidence" value="ECO:0007669"/>
    <property type="project" value="TreeGrafter"/>
</dbReference>
<feature type="transmembrane region" description="Helical" evidence="9">
    <location>
        <begin position="299"/>
        <end position="316"/>
    </location>
</feature>
<dbReference type="InterPro" id="IPR050429">
    <property type="entry name" value="PTS_Glucose_EIICBA"/>
</dbReference>
<accession>A0A401W867</accession>
<dbReference type="PROSITE" id="PS51103">
    <property type="entry name" value="PTS_EIIC_TYPE_1"/>
    <property type="match status" value="1"/>
</dbReference>
<evidence type="ECO:0000256" key="1">
    <source>
        <dbReference type="ARBA" id="ARBA00004651"/>
    </source>
</evidence>
<proteinExistence type="predicted"/>
<evidence type="ECO:0000256" key="3">
    <source>
        <dbReference type="ARBA" id="ARBA00022475"/>
    </source>
</evidence>
<feature type="transmembrane region" description="Helical" evidence="9">
    <location>
        <begin position="136"/>
        <end position="157"/>
    </location>
</feature>
<evidence type="ECO:0000313" key="12">
    <source>
        <dbReference type="Proteomes" id="UP000286746"/>
    </source>
</evidence>
<keyword evidence="6 9" id="KW-0812">Transmembrane</keyword>
<dbReference type="Proteomes" id="UP000286746">
    <property type="component" value="Unassembled WGS sequence"/>
</dbReference>
<dbReference type="GO" id="GO:0005886">
    <property type="term" value="C:plasma membrane"/>
    <property type="evidence" value="ECO:0007669"/>
    <property type="project" value="UniProtKB-SubCell"/>
</dbReference>
<feature type="transmembrane region" description="Helical" evidence="9">
    <location>
        <begin position="377"/>
        <end position="396"/>
    </location>
</feature>
<keyword evidence="12" id="KW-1185">Reference proteome</keyword>
<feature type="transmembrane region" description="Helical" evidence="9">
    <location>
        <begin position="66"/>
        <end position="91"/>
    </location>
</feature>
<feature type="transmembrane region" description="Helical" evidence="9">
    <location>
        <begin position="98"/>
        <end position="116"/>
    </location>
</feature>
<dbReference type="GO" id="GO:0090563">
    <property type="term" value="F:protein-phosphocysteine-sugar phosphotransferase activity"/>
    <property type="evidence" value="ECO:0007669"/>
    <property type="project" value="TreeGrafter"/>
</dbReference>
<evidence type="ECO:0000256" key="7">
    <source>
        <dbReference type="ARBA" id="ARBA00022989"/>
    </source>
</evidence>
<feature type="domain" description="PTS EIIC type-1" evidence="10">
    <location>
        <begin position="16"/>
        <end position="408"/>
    </location>
</feature>
<dbReference type="InterPro" id="IPR013013">
    <property type="entry name" value="PTS_EIIC_1"/>
</dbReference>
<evidence type="ECO:0000259" key="10">
    <source>
        <dbReference type="PROSITE" id="PS51103"/>
    </source>
</evidence>
<feature type="transmembrane region" description="Helical" evidence="9">
    <location>
        <begin position="177"/>
        <end position="197"/>
    </location>
</feature>
<gene>
    <name evidence="11" type="ORF">GKJPGBOP_05258</name>
</gene>
<reference evidence="11 12" key="1">
    <citation type="submission" date="2018-11" db="EMBL/GenBank/DDBJ databases">
        <title>Whole genome sequence of Streptomyces paromomycinus NBRC 15454(T).</title>
        <authorList>
            <person name="Komaki H."/>
            <person name="Tamura T."/>
        </authorList>
    </citation>
    <scope>NUCLEOTIDE SEQUENCE [LARGE SCALE GENOMIC DNA]</scope>
    <source>
        <strain evidence="11 12">NBRC 15454</strain>
    </source>
</reference>
<keyword evidence="5" id="KW-0598">Phosphotransferase system</keyword>
<dbReference type="RefSeq" id="WP_125056087.1">
    <property type="nucleotide sequence ID" value="NZ_BHZD01000001.1"/>
</dbReference>
<feature type="transmembrane region" description="Helical" evidence="9">
    <location>
        <begin position="272"/>
        <end position="292"/>
    </location>
</feature>
<comment type="subcellular location">
    <subcellularLocation>
        <location evidence="1">Cell membrane</location>
        <topology evidence="1">Multi-pass membrane protein</topology>
    </subcellularLocation>
</comment>
<feature type="transmembrane region" description="Helical" evidence="9">
    <location>
        <begin position="29"/>
        <end position="46"/>
    </location>
</feature>
<protein>
    <submittedName>
        <fullName evidence="11">PTS sugar transporter subunit IIA</fullName>
    </submittedName>
</protein>
<dbReference type="PANTHER" id="PTHR30009:SF4">
    <property type="entry name" value="PTS SYSTEM N-ACETYLGLUCOSAMINE-SPECIFIC EIICBA COMPONENT"/>
    <property type="match status" value="1"/>
</dbReference>
<comment type="caution">
    <text evidence="11">The sequence shown here is derived from an EMBL/GenBank/DDBJ whole genome shotgun (WGS) entry which is preliminary data.</text>
</comment>
<feature type="transmembrane region" description="Helical" evidence="9">
    <location>
        <begin position="322"/>
        <end position="347"/>
    </location>
</feature>